<proteinExistence type="predicted"/>
<feature type="transmembrane region" description="Helical" evidence="7">
    <location>
        <begin position="44"/>
        <end position="65"/>
    </location>
</feature>
<dbReference type="GO" id="GO:0005524">
    <property type="term" value="F:ATP binding"/>
    <property type="evidence" value="ECO:0007669"/>
    <property type="project" value="UniProtKB-UniRule"/>
</dbReference>
<evidence type="ECO:0000313" key="9">
    <source>
        <dbReference type="EMBL" id="ODA29132.1"/>
    </source>
</evidence>
<keyword evidence="7" id="KW-0812">Transmembrane</keyword>
<dbReference type="InterPro" id="IPR011009">
    <property type="entry name" value="Kinase-like_dom_sf"/>
</dbReference>
<keyword evidence="7" id="KW-0472">Membrane</keyword>
<evidence type="ECO:0000256" key="4">
    <source>
        <dbReference type="ARBA" id="ARBA00022840"/>
    </source>
</evidence>
<dbReference type="Proteomes" id="UP000094828">
    <property type="component" value="Unassembled WGS sequence"/>
</dbReference>
<dbReference type="PROSITE" id="PS00108">
    <property type="entry name" value="PROTEIN_KINASE_ST"/>
    <property type="match status" value="1"/>
</dbReference>
<accession>A0A1C3E7B2</accession>
<protein>
    <submittedName>
        <fullName evidence="9">Serine/threonine protein kinase</fullName>
    </submittedName>
</protein>
<dbReference type="OrthoDB" id="6111975at2"/>
<comment type="caution">
    <text evidence="9">The sequence shown here is derived from an EMBL/GenBank/DDBJ whole genome shotgun (WGS) entry which is preliminary data.</text>
</comment>
<dbReference type="InterPro" id="IPR008271">
    <property type="entry name" value="Ser/Thr_kinase_AS"/>
</dbReference>
<feature type="domain" description="Protein kinase" evidence="8">
    <location>
        <begin position="427"/>
        <end position="696"/>
    </location>
</feature>
<reference evidence="9 10" key="1">
    <citation type="submission" date="2016-05" db="EMBL/GenBank/DDBJ databases">
        <title>Genomic and physiological characterization of Planctopirus sp. isolated from fresh water lake.</title>
        <authorList>
            <person name="Subhash Y."/>
            <person name="Ramana C."/>
        </authorList>
    </citation>
    <scope>NUCLEOTIDE SEQUENCE [LARGE SCALE GENOMIC DNA]</scope>
    <source>
        <strain evidence="9 10">JC280</strain>
    </source>
</reference>
<evidence type="ECO:0000313" key="10">
    <source>
        <dbReference type="Proteomes" id="UP000094828"/>
    </source>
</evidence>
<evidence type="ECO:0000256" key="5">
    <source>
        <dbReference type="PROSITE-ProRule" id="PRU10141"/>
    </source>
</evidence>
<keyword evidence="4 5" id="KW-0067">ATP-binding</keyword>
<dbReference type="EMBL" id="LYDR01000144">
    <property type="protein sequence ID" value="ODA29132.1"/>
    <property type="molecule type" value="Genomic_DNA"/>
</dbReference>
<keyword evidence="9" id="KW-0723">Serine/threonine-protein kinase</keyword>
<dbReference type="PROSITE" id="PS50011">
    <property type="entry name" value="PROTEIN_KINASE_DOM"/>
    <property type="match status" value="1"/>
</dbReference>
<feature type="transmembrane region" description="Helical" evidence="7">
    <location>
        <begin position="387"/>
        <end position="408"/>
    </location>
</feature>
<dbReference type="SMART" id="SM00220">
    <property type="entry name" value="S_TKc"/>
    <property type="match status" value="1"/>
</dbReference>
<evidence type="ECO:0000259" key="8">
    <source>
        <dbReference type="PROSITE" id="PS50011"/>
    </source>
</evidence>
<feature type="compositionally biased region" description="Low complexity" evidence="6">
    <location>
        <begin position="728"/>
        <end position="740"/>
    </location>
</feature>
<dbReference type="Gene3D" id="3.30.200.20">
    <property type="entry name" value="Phosphorylase Kinase, domain 1"/>
    <property type="match status" value="1"/>
</dbReference>
<keyword evidence="2 5" id="KW-0547">Nucleotide-binding</keyword>
<evidence type="ECO:0000256" key="2">
    <source>
        <dbReference type="ARBA" id="ARBA00022741"/>
    </source>
</evidence>
<gene>
    <name evidence="9" type="ORF">A6X21_09995</name>
</gene>
<evidence type="ECO:0000256" key="1">
    <source>
        <dbReference type="ARBA" id="ARBA00022679"/>
    </source>
</evidence>
<feature type="binding site" evidence="5">
    <location>
        <position position="456"/>
    </location>
    <ligand>
        <name>ATP</name>
        <dbReference type="ChEBI" id="CHEBI:30616"/>
    </ligand>
</feature>
<evidence type="ECO:0000256" key="7">
    <source>
        <dbReference type="SAM" id="Phobius"/>
    </source>
</evidence>
<dbReference type="PROSITE" id="PS00107">
    <property type="entry name" value="PROTEIN_KINASE_ATP"/>
    <property type="match status" value="1"/>
</dbReference>
<dbReference type="PANTHER" id="PTHR43289:SF6">
    <property type="entry name" value="SERINE_THREONINE-PROTEIN KINASE NEKL-3"/>
    <property type="match status" value="1"/>
</dbReference>
<dbReference type="STRING" id="1841610.A6X21_09995"/>
<keyword evidence="3 9" id="KW-0418">Kinase</keyword>
<keyword evidence="7" id="KW-1133">Transmembrane helix</keyword>
<dbReference type="CDD" id="cd14014">
    <property type="entry name" value="STKc_PknB_like"/>
    <property type="match status" value="1"/>
</dbReference>
<dbReference type="Gene3D" id="1.10.510.10">
    <property type="entry name" value="Transferase(Phosphotransferase) domain 1"/>
    <property type="match status" value="1"/>
</dbReference>
<dbReference type="Pfam" id="PF00069">
    <property type="entry name" value="Pkinase"/>
    <property type="match status" value="1"/>
</dbReference>
<evidence type="ECO:0000256" key="3">
    <source>
        <dbReference type="ARBA" id="ARBA00022777"/>
    </source>
</evidence>
<keyword evidence="1" id="KW-0808">Transferase</keyword>
<dbReference type="AlphaFoldDB" id="A0A1C3E7B2"/>
<dbReference type="PANTHER" id="PTHR43289">
    <property type="entry name" value="MITOGEN-ACTIVATED PROTEIN KINASE KINASE KINASE 20-RELATED"/>
    <property type="match status" value="1"/>
</dbReference>
<keyword evidence="10" id="KW-1185">Reference proteome</keyword>
<dbReference type="Gene3D" id="3.30.450.20">
    <property type="entry name" value="PAS domain"/>
    <property type="match status" value="1"/>
</dbReference>
<dbReference type="GO" id="GO:0004674">
    <property type="term" value="F:protein serine/threonine kinase activity"/>
    <property type="evidence" value="ECO:0007669"/>
    <property type="project" value="UniProtKB-KW"/>
</dbReference>
<evidence type="ECO:0000256" key="6">
    <source>
        <dbReference type="SAM" id="MobiDB-lite"/>
    </source>
</evidence>
<organism evidence="9 10">
    <name type="scientific">Planctopirus hydrillae</name>
    <dbReference type="NCBI Taxonomy" id="1841610"/>
    <lineage>
        <taxon>Bacteria</taxon>
        <taxon>Pseudomonadati</taxon>
        <taxon>Planctomycetota</taxon>
        <taxon>Planctomycetia</taxon>
        <taxon>Planctomycetales</taxon>
        <taxon>Planctomycetaceae</taxon>
        <taxon>Planctopirus</taxon>
    </lineage>
</organism>
<name>A0A1C3E7B2_9PLAN</name>
<dbReference type="InterPro" id="IPR017441">
    <property type="entry name" value="Protein_kinase_ATP_BS"/>
</dbReference>
<dbReference type="SUPFAM" id="SSF56112">
    <property type="entry name" value="Protein kinase-like (PK-like)"/>
    <property type="match status" value="1"/>
</dbReference>
<dbReference type="InterPro" id="IPR000719">
    <property type="entry name" value="Prot_kinase_dom"/>
</dbReference>
<dbReference type="CDD" id="cd18773">
    <property type="entry name" value="PDC1_HK_sensor"/>
    <property type="match status" value="1"/>
</dbReference>
<feature type="region of interest" description="Disordered" evidence="6">
    <location>
        <begin position="720"/>
        <end position="747"/>
    </location>
</feature>
<sequence>MSMLSHIRNLLPSFLRRKGQGAELSRVSSRTLHRTGMFLSQHLWVWPIMAIVLLMVLGFTVRVAVESTMMASLRSQLETLRDVEAEMLSNWLDSQHSLVLTQANDPQLRQMIYQILKTRQADSTTAAKAQASISLAELRDQLKQELHPAMSAQRYTMFSVIDDEGKVLISSQPELEGVDDLVPDRSMIRKLFDGKTVVTPPFRSRHSLRNESGERLTNQPTILVCAPVRDANFQVVAALVFRVDPRGEFTRIMHLGRMGRTGETYAFTKEGLMASKSRFDSELVLLGLLPDEKDAESLLYLQLKNPGGDMTRGFRPKVRRSELPLTWVASQAIEGRTISNVDGVPDYRGVNTVVAVTWLPKHELGISTEIDADEAYGPLIILRWTAWTLYGLFGLSTIAIFVFTIIVARLNRKAREAALDAKQIGQYRLEEKLGSGGMGTVYKGQHALLRRPTAIKMLSFEKTNDTSIARFEREVQITCQLNHPNTVAIYDYGRTPEGIFYYAMEYLDGIDLQHLVERYGPQPEGRVVSILKQACGSLQEAHTQGLVHRDIKPANLMLNRRGGIPDLLKVLDFGLVKAIDEDRQASLTAHSALTGTPLYLSPEAIQTPNLVDHRTDIYALGAVGYFLLTGKPVFMGENLVDLCRMHISEPPVPPSEKLGQPIDQTLELLIMSCLEKQPSKRPQSAREMCERLERVVATTEWAFIDAETWWARHLRMTGKESTGASANSTSQFGTSASSSQYERTIIS</sequence>